<feature type="transmembrane region" description="Helical" evidence="6">
    <location>
        <begin position="215"/>
        <end position="236"/>
    </location>
</feature>
<sequence length="242" mass="26849">MFENLIYSFSFVLLALALAFKEKLGIEKEIVYTSILALIQLFILGYILITIFSYGIAVAYLLMMIMIIAASFMVYKKIKIPNKKKLFLNLFITFLGTAIISLLILVFSNVVPYEPQYLIPLMGMVIGNSLNTAHLTLDKIIDEVKSRKDELWGYVALGATDFQATKPFIKSGVNSAIIPQMNRTKTAGIIFIPGAMTGMIIGGADPIYAATIQIVIMWMILSGAVVSGLLICYLSYKDFVKL</sequence>
<evidence type="ECO:0000256" key="1">
    <source>
        <dbReference type="ARBA" id="ARBA00004141"/>
    </source>
</evidence>
<dbReference type="OrthoDB" id="148038at2157"/>
<dbReference type="RefSeq" id="WP_011974086.1">
    <property type="nucleotide sequence ID" value="NC_009635.1"/>
</dbReference>
<feature type="transmembrane region" description="Helical" evidence="6">
    <location>
        <begin position="117"/>
        <end position="137"/>
    </location>
</feature>
<evidence type="ECO:0000256" key="4">
    <source>
        <dbReference type="ARBA" id="ARBA00022989"/>
    </source>
</evidence>
<keyword evidence="4 6" id="KW-1133">Transmembrane helix</keyword>
<evidence type="ECO:0000256" key="3">
    <source>
        <dbReference type="ARBA" id="ARBA00022692"/>
    </source>
</evidence>
<dbReference type="eggNOG" id="arCOG04953">
    <property type="taxonomic scope" value="Archaea"/>
</dbReference>
<dbReference type="InterPro" id="IPR005226">
    <property type="entry name" value="UPF0014_fam"/>
</dbReference>
<evidence type="ECO:0000313" key="7">
    <source>
        <dbReference type="EMBL" id="ABR56954.1"/>
    </source>
</evidence>
<accession>A6UWT2</accession>
<feature type="transmembrane region" description="Helical" evidence="6">
    <location>
        <begin position="6"/>
        <end position="24"/>
    </location>
</feature>
<dbReference type="Proteomes" id="UP000001106">
    <property type="component" value="Chromosome"/>
</dbReference>
<evidence type="ECO:0000313" key="8">
    <source>
        <dbReference type="Proteomes" id="UP000001106"/>
    </source>
</evidence>
<keyword evidence="8" id="KW-1185">Reference proteome</keyword>
<keyword evidence="5 6" id="KW-0472">Membrane</keyword>
<gene>
    <name evidence="7" type="ordered locus">Maeo_1378</name>
</gene>
<evidence type="ECO:0000256" key="6">
    <source>
        <dbReference type="SAM" id="Phobius"/>
    </source>
</evidence>
<organism evidence="7 8">
    <name type="scientific">Methanococcus aeolicus (strain ATCC BAA-1280 / DSM 17508 / OCM 812 / Nankai-3)</name>
    <dbReference type="NCBI Taxonomy" id="419665"/>
    <lineage>
        <taxon>Archaea</taxon>
        <taxon>Methanobacteriati</taxon>
        <taxon>Methanobacteriota</taxon>
        <taxon>Methanomada group</taxon>
        <taxon>Methanococci</taxon>
        <taxon>Methanococcales</taxon>
        <taxon>Methanococcaceae</taxon>
        <taxon>Methanococcus</taxon>
    </lineage>
</organism>
<comment type="similarity">
    <text evidence="2">Belongs to the UPF0014 family.</text>
</comment>
<feature type="transmembrane region" description="Helical" evidence="6">
    <location>
        <begin position="87"/>
        <end position="111"/>
    </location>
</feature>
<name>A6UWT2_META3</name>
<dbReference type="HOGENOM" id="CLU_076147_1_0_2"/>
<dbReference type="EMBL" id="CP000743">
    <property type="protein sequence ID" value="ABR56954.1"/>
    <property type="molecule type" value="Genomic_DNA"/>
</dbReference>
<proteinExistence type="inferred from homology"/>
<dbReference type="KEGG" id="mae:Maeo_1378"/>
<feature type="transmembrane region" description="Helical" evidence="6">
    <location>
        <begin position="55"/>
        <end position="75"/>
    </location>
</feature>
<reference evidence="7" key="1">
    <citation type="submission" date="2007-06" db="EMBL/GenBank/DDBJ databases">
        <title>Complete sequence of Methanococcus aeolicus Nankai-3.</title>
        <authorList>
            <consortium name="US DOE Joint Genome Institute"/>
            <person name="Copeland A."/>
            <person name="Lucas S."/>
            <person name="Lapidus A."/>
            <person name="Barry K."/>
            <person name="Glavina del Rio T."/>
            <person name="Dalin E."/>
            <person name="Tice H."/>
            <person name="Pitluck S."/>
            <person name="Chain P."/>
            <person name="Malfatti S."/>
            <person name="Shin M."/>
            <person name="Vergez L."/>
            <person name="Schmutz J."/>
            <person name="Larimer F."/>
            <person name="Land M."/>
            <person name="Hauser L."/>
            <person name="Kyrpides N."/>
            <person name="Lykidis A."/>
            <person name="Sieprawska-Lupa M."/>
            <person name="Whitman W.B."/>
            <person name="Richardson P."/>
        </authorList>
    </citation>
    <scope>NUCLEOTIDE SEQUENCE [LARGE SCALE GENOMIC DNA]</scope>
    <source>
        <strain evidence="7">Nankai-3</strain>
    </source>
</reference>
<protein>
    <recommendedName>
        <fullName evidence="9">Iron export ABC transporter permease subunit FetB</fullName>
    </recommendedName>
</protein>
<evidence type="ECO:0000256" key="5">
    <source>
        <dbReference type="ARBA" id="ARBA00023136"/>
    </source>
</evidence>
<dbReference type="PANTHER" id="PTHR30028:SF0">
    <property type="entry name" value="PROTEIN ALUMINUM SENSITIVE 3"/>
    <property type="match status" value="1"/>
</dbReference>
<evidence type="ECO:0000256" key="2">
    <source>
        <dbReference type="ARBA" id="ARBA00005268"/>
    </source>
</evidence>
<dbReference type="AlphaFoldDB" id="A6UWT2"/>
<comment type="subcellular location">
    <subcellularLocation>
        <location evidence="1">Membrane</location>
        <topology evidence="1">Multi-pass membrane protein</topology>
    </subcellularLocation>
</comment>
<dbReference type="PANTHER" id="PTHR30028">
    <property type="entry name" value="UPF0014 INNER MEMBRANE PROTEIN YBBM-RELATED"/>
    <property type="match status" value="1"/>
</dbReference>
<dbReference type="GeneID" id="5326965"/>
<feature type="transmembrane region" description="Helical" evidence="6">
    <location>
        <begin position="31"/>
        <end position="49"/>
    </location>
</feature>
<dbReference type="Pfam" id="PF03649">
    <property type="entry name" value="UPF0014"/>
    <property type="match status" value="1"/>
</dbReference>
<feature type="transmembrane region" description="Helical" evidence="6">
    <location>
        <begin position="187"/>
        <end position="209"/>
    </location>
</feature>
<dbReference type="STRING" id="419665.Maeo_1378"/>
<evidence type="ECO:0008006" key="9">
    <source>
        <dbReference type="Google" id="ProtNLM"/>
    </source>
</evidence>
<dbReference type="GO" id="GO:0005886">
    <property type="term" value="C:plasma membrane"/>
    <property type="evidence" value="ECO:0007669"/>
    <property type="project" value="TreeGrafter"/>
</dbReference>
<keyword evidence="3 6" id="KW-0812">Transmembrane</keyword>